<proteinExistence type="predicted"/>
<evidence type="ECO:0000313" key="1">
    <source>
        <dbReference type="EMBL" id="KAI8650594.1"/>
    </source>
</evidence>
<dbReference type="EMBL" id="CM046514">
    <property type="protein sequence ID" value="KAI8650594.1"/>
    <property type="molecule type" value="Genomic_DNA"/>
</dbReference>
<dbReference type="Proteomes" id="UP001065298">
    <property type="component" value="Chromosome 12"/>
</dbReference>
<accession>A0ACC0QG35</accession>
<name>A0ACC0QG35_9HYPO</name>
<protein>
    <submittedName>
        <fullName evidence="1">Uncharacterized protein</fullName>
    </submittedName>
</protein>
<sequence>MQFKLLFYAILPGLAATNHDIFHRALSLKQETTATSSFDAGNATLADFNSHAREVALSRIGNSTKCTKDNVRVRKLFESLTSDEKIAYTDALKCLMDLPAKTPSDLAPGAKSRYDDWVVTHINQTEMIHLNANFLGWHRWYIWEMEQALRNDCGYTGPFPYWDWTKTEKETFEKSEVFDGSATSLSGNGAPLNYTDSDVIVVNWQWPNMEVVLPHGSGGGCVTSGPFANITVNLGPVGLALIGNKTDTSGEGYKYNPRCLKRDLSSEILHRYVNETSVLTLIRDTSDIWTFQTVMSGAWGTREIGIHPGAHHSLGGDPGRDFWVSPGEPAFWAHHTNIDRVWWMWQMLDPDVRAANVSTAVNGPITMYDLYEPHQNATIFDLQNLGYVAEGKEVALGELMSTTEGMFCYVYE</sequence>
<reference evidence="1" key="1">
    <citation type="submission" date="2022-06" db="EMBL/GenBank/DDBJ databases">
        <title>Fusarium solani species complex genomes reveal bases of compartmentalisation and animal pathogenesis.</title>
        <authorList>
            <person name="Tsai I.J."/>
        </authorList>
    </citation>
    <scope>NUCLEOTIDE SEQUENCE</scope>
    <source>
        <strain evidence="1">Fu6.1</strain>
    </source>
</reference>
<gene>
    <name evidence="1" type="ORF">NCS57_01393600</name>
</gene>
<comment type="caution">
    <text evidence="1">The sequence shown here is derived from an EMBL/GenBank/DDBJ whole genome shotgun (WGS) entry which is preliminary data.</text>
</comment>
<keyword evidence="2" id="KW-1185">Reference proteome</keyword>
<evidence type="ECO:0000313" key="2">
    <source>
        <dbReference type="Proteomes" id="UP001065298"/>
    </source>
</evidence>
<organism evidence="1 2">
    <name type="scientific">Fusarium keratoplasticum</name>
    <dbReference type="NCBI Taxonomy" id="1328300"/>
    <lineage>
        <taxon>Eukaryota</taxon>
        <taxon>Fungi</taxon>
        <taxon>Dikarya</taxon>
        <taxon>Ascomycota</taxon>
        <taxon>Pezizomycotina</taxon>
        <taxon>Sordariomycetes</taxon>
        <taxon>Hypocreomycetidae</taxon>
        <taxon>Hypocreales</taxon>
        <taxon>Nectriaceae</taxon>
        <taxon>Fusarium</taxon>
        <taxon>Fusarium solani species complex</taxon>
    </lineage>
</organism>